<dbReference type="SUPFAM" id="SSF51905">
    <property type="entry name" value="FAD/NAD(P)-binding domain"/>
    <property type="match status" value="1"/>
</dbReference>
<dbReference type="InterPro" id="IPR036188">
    <property type="entry name" value="FAD/NAD-bd_sf"/>
</dbReference>
<evidence type="ECO:0000313" key="3">
    <source>
        <dbReference type="Proteomes" id="UP000800093"/>
    </source>
</evidence>
<evidence type="ECO:0000259" key="1">
    <source>
        <dbReference type="Pfam" id="PF22607"/>
    </source>
</evidence>
<accession>A0A9P4KDN7</accession>
<dbReference type="PANTHER" id="PTHR47469">
    <property type="entry name" value="MONOOXYGENASE-LIKE"/>
    <property type="match status" value="1"/>
</dbReference>
<feature type="domain" description="2,6-dihydroxypyridine 3-monooxygenase substrate binding" evidence="1">
    <location>
        <begin position="181"/>
        <end position="309"/>
    </location>
</feature>
<name>A0A9P4KDN7_9PLEO</name>
<dbReference type="OrthoDB" id="16820at2759"/>
<dbReference type="SUPFAM" id="SSF54373">
    <property type="entry name" value="FAD-linked reductases, C-terminal domain"/>
    <property type="match status" value="1"/>
</dbReference>
<dbReference type="Gene3D" id="3.50.50.60">
    <property type="entry name" value="FAD/NAD(P)-binding domain"/>
    <property type="match status" value="1"/>
</dbReference>
<reference evidence="3" key="1">
    <citation type="journal article" date="2020" name="Stud. Mycol.">
        <title>101 Dothideomycetes genomes: A test case for predicting lifestyles and emergence of pathogens.</title>
        <authorList>
            <person name="Haridas S."/>
            <person name="Albert R."/>
            <person name="Binder M."/>
            <person name="Bloem J."/>
            <person name="LaButti K."/>
            <person name="Salamov A."/>
            <person name="Andreopoulos B."/>
            <person name="Baker S."/>
            <person name="Barry K."/>
            <person name="Bills G."/>
            <person name="Bluhm B."/>
            <person name="Cannon C."/>
            <person name="Castanera R."/>
            <person name="Culley D."/>
            <person name="Daum C."/>
            <person name="Ezra D."/>
            <person name="Gonzalez J."/>
            <person name="Henrissat B."/>
            <person name="Kuo A."/>
            <person name="Liang C."/>
            <person name="Lipzen A."/>
            <person name="Lutzoni F."/>
            <person name="Magnuson J."/>
            <person name="Mondo S."/>
            <person name="Nolan M."/>
            <person name="Ohm R."/>
            <person name="Pangilinan J."/>
            <person name="Park H.-J."/>
            <person name="Ramirez L."/>
            <person name="Alfaro M."/>
            <person name="Sun H."/>
            <person name="Tritt A."/>
            <person name="Yoshinaga Y."/>
            <person name="Zwiers L.-H."/>
            <person name="Turgeon B."/>
            <person name="Goodwin S."/>
            <person name="Spatafora J."/>
            <person name="Crous P."/>
            <person name="Grigoriev I."/>
        </authorList>
    </citation>
    <scope>NUCLEOTIDE SEQUENCE [LARGE SCALE GENOMIC DNA]</scope>
    <source>
        <strain evidence="3">CBS 304.66</strain>
    </source>
</reference>
<proteinExistence type="predicted"/>
<dbReference type="InterPro" id="IPR053212">
    <property type="entry name" value="DHP_3-monooxygenase"/>
</dbReference>
<comment type="caution">
    <text evidence="2">The sequence shown here is derived from an EMBL/GenBank/DDBJ whole genome shotgun (WGS) entry which is preliminary data.</text>
</comment>
<dbReference type="PANTHER" id="PTHR47469:SF2">
    <property type="entry name" value="OS06G0597600 PROTEIN"/>
    <property type="match status" value="1"/>
</dbReference>
<dbReference type="Gene3D" id="3.30.9.60">
    <property type="match status" value="1"/>
</dbReference>
<dbReference type="Pfam" id="PF22607">
    <property type="entry name" value="FAD_binding-like"/>
    <property type="match status" value="1"/>
</dbReference>
<sequence length="419" mass="46279">MGQPPKNVLIVGGSISGLMHGVVLKSLGQNVRILEARDPEDLKAEAGGLSLGPHGLQLMKKFLPDVHSYAFLNTHTQFLGADGTVLREIPIAFKVETSSWNLIYGQLKEAFLHQPPNHGKGVYETGKRATDIMDASERIVVSYEDVKDGTQRKLEADLVIAADGGRSIVRSKVIPDIYPKYAGYVAWRGCVPEALVPTTMKAIFDGKLLMHLGKNNYILAYLIPALNGEITPGKRLLDWVWYDLCDKNSHEFNEIMTDSSGRRRNVTVPKGYLSKTAWEKRLSSAKPALPDDWFEVVSQAQTPFVTAITSFDGTKASFFNGKLILAGDAFTQFRPHLGLSCDQAALQALQLTKVFSGEITLEQGEKVVLDWSREFSLRSAAMGQFGLTGKYPEGYVPLYVLKEREAKDAGYNTHLQSVD</sequence>
<organism evidence="2 3">
    <name type="scientific">Lojkania enalia</name>
    <dbReference type="NCBI Taxonomy" id="147567"/>
    <lineage>
        <taxon>Eukaryota</taxon>
        <taxon>Fungi</taxon>
        <taxon>Dikarya</taxon>
        <taxon>Ascomycota</taxon>
        <taxon>Pezizomycotina</taxon>
        <taxon>Dothideomycetes</taxon>
        <taxon>Pleosporomycetidae</taxon>
        <taxon>Pleosporales</taxon>
        <taxon>Pleosporales incertae sedis</taxon>
        <taxon>Lojkania</taxon>
    </lineage>
</organism>
<protein>
    <submittedName>
        <fullName evidence="2">FAD/NAD(P)-binding domain-containing protein</fullName>
    </submittedName>
</protein>
<dbReference type="InterPro" id="IPR054707">
    <property type="entry name" value="DhpH_subs-bd"/>
</dbReference>
<dbReference type="EMBL" id="ML986596">
    <property type="protein sequence ID" value="KAF2266738.1"/>
    <property type="molecule type" value="Genomic_DNA"/>
</dbReference>
<dbReference type="Proteomes" id="UP000800093">
    <property type="component" value="Unassembled WGS sequence"/>
</dbReference>
<dbReference type="PRINTS" id="PR00420">
    <property type="entry name" value="RNGMNOXGNASE"/>
</dbReference>
<dbReference type="AlphaFoldDB" id="A0A9P4KDN7"/>
<gene>
    <name evidence="2" type="ORF">CC78DRAFT_566786</name>
</gene>
<evidence type="ECO:0000313" key="2">
    <source>
        <dbReference type="EMBL" id="KAF2266738.1"/>
    </source>
</evidence>
<keyword evidence="3" id="KW-1185">Reference proteome</keyword>